<sequence>AAARAAPRHRHLVGPREDDRLLPRRPRNGDRPRRSQRRRLADPPCVVRRRRRRCRQPGVVHGVPRPATRRGRRRLDPPLRADHRDRGGAGGLARLPAQPGRRVHRRLRPRGVQVAVPARPRWPRRRAHDAWTGLSPDPRIL</sequence>
<organism evidence="2">
    <name type="scientific">uncultured Solirubrobacteraceae bacterium</name>
    <dbReference type="NCBI Taxonomy" id="1162706"/>
    <lineage>
        <taxon>Bacteria</taxon>
        <taxon>Bacillati</taxon>
        <taxon>Actinomycetota</taxon>
        <taxon>Thermoleophilia</taxon>
        <taxon>Solirubrobacterales</taxon>
        <taxon>Solirubrobacteraceae</taxon>
        <taxon>environmental samples</taxon>
    </lineage>
</organism>
<feature type="non-terminal residue" evidence="2">
    <location>
        <position position="1"/>
    </location>
</feature>
<evidence type="ECO:0000256" key="1">
    <source>
        <dbReference type="SAM" id="MobiDB-lite"/>
    </source>
</evidence>
<feature type="region of interest" description="Disordered" evidence="1">
    <location>
        <begin position="1"/>
        <end position="102"/>
    </location>
</feature>
<gene>
    <name evidence="2" type="ORF">AVDCRST_MAG65-1647</name>
</gene>
<evidence type="ECO:0000313" key="2">
    <source>
        <dbReference type="EMBL" id="CAA9484601.1"/>
    </source>
</evidence>
<name>A0A6J4RXT7_9ACTN</name>
<proteinExistence type="predicted"/>
<feature type="compositionally biased region" description="Basic and acidic residues" evidence="1">
    <location>
        <begin position="14"/>
        <end position="33"/>
    </location>
</feature>
<accession>A0A6J4RXT7</accession>
<reference evidence="2" key="1">
    <citation type="submission" date="2020-02" db="EMBL/GenBank/DDBJ databases">
        <authorList>
            <person name="Meier V. D."/>
        </authorList>
    </citation>
    <scope>NUCLEOTIDE SEQUENCE</scope>
    <source>
        <strain evidence="2">AVDCRST_MAG65</strain>
    </source>
</reference>
<dbReference type="AlphaFoldDB" id="A0A6J4RXT7"/>
<feature type="non-terminal residue" evidence="2">
    <location>
        <position position="141"/>
    </location>
</feature>
<feature type="compositionally biased region" description="Basic residues" evidence="1">
    <location>
        <begin position="1"/>
        <end position="13"/>
    </location>
</feature>
<feature type="compositionally biased region" description="Basic and acidic residues" evidence="1">
    <location>
        <begin position="74"/>
        <end position="87"/>
    </location>
</feature>
<protein>
    <submittedName>
        <fullName evidence="2">Glyoxalase family protein</fullName>
    </submittedName>
</protein>
<dbReference type="EMBL" id="CADCVL010000278">
    <property type="protein sequence ID" value="CAA9484601.1"/>
    <property type="molecule type" value="Genomic_DNA"/>
</dbReference>